<protein>
    <submittedName>
        <fullName evidence="1 3">Uncharacterized protein</fullName>
    </submittedName>
</protein>
<dbReference type="STRING" id="387005.A0A183HUN9"/>
<gene>
    <name evidence="1" type="ORF">OFLC_LOCUS11202</name>
</gene>
<evidence type="ECO:0000313" key="1">
    <source>
        <dbReference type="EMBL" id="VDO74687.1"/>
    </source>
</evidence>
<dbReference type="Proteomes" id="UP000267606">
    <property type="component" value="Unassembled WGS sequence"/>
</dbReference>
<organism evidence="3">
    <name type="scientific">Onchocerca flexuosa</name>
    <dbReference type="NCBI Taxonomy" id="387005"/>
    <lineage>
        <taxon>Eukaryota</taxon>
        <taxon>Metazoa</taxon>
        <taxon>Ecdysozoa</taxon>
        <taxon>Nematoda</taxon>
        <taxon>Chromadorea</taxon>
        <taxon>Rhabditida</taxon>
        <taxon>Spirurina</taxon>
        <taxon>Spiruromorpha</taxon>
        <taxon>Filarioidea</taxon>
        <taxon>Onchocercidae</taxon>
        <taxon>Onchocerca</taxon>
    </lineage>
</organism>
<keyword evidence="2" id="KW-1185">Reference proteome</keyword>
<reference evidence="3" key="1">
    <citation type="submission" date="2016-06" db="UniProtKB">
        <authorList>
            <consortium name="WormBaseParasite"/>
        </authorList>
    </citation>
    <scope>IDENTIFICATION</scope>
</reference>
<dbReference type="EMBL" id="UZAJ01015884">
    <property type="protein sequence ID" value="VDO74687.1"/>
    <property type="molecule type" value="Genomic_DNA"/>
</dbReference>
<evidence type="ECO:0000313" key="3">
    <source>
        <dbReference type="WBParaSite" id="OFLC_0001120101-mRNA-1"/>
    </source>
</evidence>
<sequence length="83" mass="9456">MDRLTKALNALQTARKSDWVSASSKKSEACEKEHAAFSDIKDVLVRLEIWLASLLRNSVKLNMAKYQFIVIKINSNIFKTIKS</sequence>
<reference evidence="1 2" key="2">
    <citation type="submission" date="2018-11" db="EMBL/GenBank/DDBJ databases">
        <authorList>
            <consortium name="Pathogen Informatics"/>
        </authorList>
    </citation>
    <scope>NUCLEOTIDE SEQUENCE [LARGE SCALE GENOMIC DNA]</scope>
</reference>
<name>A0A183HUN9_9BILA</name>
<accession>A0A183HUN9</accession>
<dbReference type="WBParaSite" id="OFLC_0001120101-mRNA-1">
    <property type="protein sequence ID" value="OFLC_0001120101-mRNA-1"/>
    <property type="gene ID" value="OFLC_0001120101"/>
</dbReference>
<evidence type="ECO:0000313" key="2">
    <source>
        <dbReference type="Proteomes" id="UP000267606"/>
    </source>
</evidence>
<proteinExistence type="predicted"/>
<dbReference type="AlphaFoldDB" id="A0A183HUN9"/>